<dbReference type="AlphaFoldDB" id="A0A9D5Q6A7"/>
<evidence type="ECO:0000313" key="2">
    <source>
        <dbReference type="Proteomes" id="UP000649604"/>
    </source>
</evidence>
<dbReference type="InterPro" id="IPR051608">
    <property type="entry name" value="RQC_Subunit_NEMF"/>
</dbReference>
<comment type="caution">
    <text evidence="1">The sequence shown here is derived from an EMBL/GenBank/DDBJ whole genome shotgun (WGS) entry which is preliminary data.</text>
</comment>
<dbReference type="GO" id="GO:1990112">
    <property type="term" value="C:RQC complex"/>
    <property type="evidence" value="ECO:0007669"/>
    <property type="project" value="TreeGrafter"/>
</dbReference>
<dbReference type="GO" id="GO:0072344">
    <property type="term" value="P:rescue of stalled ribosome"/>
    <property type="evidence" value="ECO:0007669"/>
    <property type="project" value="TreeGrafter"/>
</dbReference>
<dbReference type="Proteomes" id="UP000649604">
    <property type="component" value="Unassembled WGS sequence"/>
</dbReference>
<dbReference type="PANTHER" id="PTHR15239">
    <property type="entry name" value="NUCLEAR EXPORT MEDIATOR FACTOR NEMF"/>
    <property type="match status" value="1"/>
</dbReference>
<gene>
    <name evidence="1" type="ORF">GF339_11555</name>
</gene>
<evidence type="ECO:0000313" key="1">
    <source>
        <dbReference type="EMBL" id="MBD3325213.1"/>
    </source>
</evidence>
<dbReference type="Pfam" id="PF05833">
    <property type="entry name" value="NFACT_N"/>
    <property type="match status" value="1"/>
</dbReference>
<sequence>MDTFILNAICQELQPRLCPSTINAFVQPEEYSLVCVLWQQGTESRLAMSVDARYQYLFLTDKKPVTSQAQGDPFAKFLQHHIRGGRIRDIRKPPLERVLTVDIVKQDIDGQDLRFQLILELMGRYSNIILVNVDTNKILESIRHVTAVHSSYRRIAPGAVYVPPPPQQEKLALTAIDRPTFQQILEDYAQAVQETPKLRLWKFLIQRIGGLSPLLAREVDGRHLDQNDEARWTRFSRIVEAVKTGSYQPTVVLEQTDQGMEKPLALSAIPLEQFSY</sequence>
<dbReference type="EMBL" id="WJJP01000377">
    <property type="protein sequence ID" value="MBD3325213.1"/>
    <property type="molecule type" value="Genomic_DNA"/>
</dbReference>
<reference evidence="1" key="1">
    <citation type="submission" date="2019-11" db="EMBL/GenBank/DDBJ databases">
        <title>Microbial mats filling the niche in hypersaline microbial mats.</title>
        <authorList>
            <person name="Wong H.L."/>
            <person name="Macleod F.I."/>
            <person name="White R.A. III"/>
            <person name="Burns B.P."/>
        </authorList>
    </citation>
    <scope>NUCLEOTIDE SEQUENCE</scope>
    <source>
        <strain evidence="1">Rbin_158</strain>
    </source>
</reference>
<feature type="non-terminal residue" evidence="1">
    <location>
        <position position="276"/>
    </location>
</feature>
<accession>A0A9D5Q6A7</accession>
<name>A0A9D5Q6A7_9BACT</name>
<organism evidence="1 2">
    <name type="scientific">candidate division KSB3 bacterium</name>
    <dbReference type="NCBI Taxonomy" id="2044937"/>
    <lineage>
        <taxon>Bacteria</taxon>
        <taxon>candidate division KSB3</taxon>
    </lineage>
</organism>
<dbReference type="Gene3D" id="2.30.310.10">
    <property type="entry name" value="ibrinogen binding protein from staphylococcus aureus domain"/>
    <property type="match status" value="1"/>
</dbReference>
<protein>
    <submittedName>
        <fullName evidence="1">Uncharacterized protein</fullName>
    </submittedName>
</protein>
<proteinExistence type="predicted"/>
<dbReference type="GO" id="GO:0043023">
    <property type="term" value="F:ribosomal large subunit binding"/>
    <property type="evidence" value="ECO:0007669"/>
    <property type="project" value="TreeGrafter"/>
</dbReference>
<dbReference type="PANTHER" id="PTHR15239:SF6">
    <property type="entry name" value="RIBOSOME QUALITY CONTROL COMPLEX SUBUNIT NEMF"/>
    <property type="match status" value="1"/>
</dbReference>
<dbReference type="GO" id="GO:0000049">
    <property type="term" value="F:tRNA binding"/>
    <property type="evidence" value="ECO:0007669"/>
    <property type="project" value="TreeGrafter"/>
</dbReference>